<protein>
    <recommendedName>
        <fullName evidence="4">HEAT repeat domain-containing protein</fullName>
    </recommendedName>
</protein>
<accession>A0A6L9QWE2</accession>
<evidence type="ECO:0000256" key="1">
    <source>
        <dbReference type="SAM" id="MobiDB-lite"/>
    </source>
</evidence>
<evidence type="ECO:0008006" key="4">
    <source>
        <dbReference type="Google" id="ProtNLM"/>
    </source>
</evidence>
<dbReference type="EMBL" id="JAAGLI010001188">
    <property type="protein sequence ID" value="NEA29418.1"/>
    <property type="molecule type" value="Genomic_DNA"/>
</dbReference>
<proteinExistence type="predicted"/>
<evidence type="ECO:0000313" key="2">
    <source>
        <dbReference type="EMBL" id="NEA29418.1"/>
    </source>
</evidence>
<dbReference type="RefSeq" id="WP_163064108.1">
    <property type="nucleotide sequence ID" value="NZ_JAAGLI010001188.1"/>
</dbReference>
<feature type="region of interest" description="Disordered" evidence="1">
    <location>
        <begin position="96"/>
        <end position="126"/>
    </location>
</feature>
<sequence length="126" mass="14051">METFHYLAQCPYPFVWQELAANPNTPADVLQDLCSKRDSEWNDSRLLRLLAEHPNADRAVLLKVLAQLEARLLTATSRPYAAVLALAARPELTPKELQPLATLPGASPRMRTGLSRRLANRAPKNP</sequence>
<dbReference type="Proteomes" id="UP000475532">
    <property type="component" value="Unassembled WGS sequence"/>
</dbReference>
<name>A0A6L9QWE2_9ACTN</name>
<reference evidence="2 3" key="1">
    <citation type="submission" date="2020-01" db="EMBL/GenBank/DDBJ databases">
        <title>Insect and environment-associated Actinomycetes.</title>
        <authorList>
            <person name="Currrie C."/>
            <person name="Chevrette M."/>
            <person name="Carlson C."/>
            <person name="Stubbendieck R."/>
            <person name="Wendt-Pienkowski E."/>
        </authorList>
    </citation>
    <scope>NUCLEOTIDE SEQUENCE [LARGE SCALE GENOMIC DNA]</scope>
    <source>
        <strain evidence="2 3">SID10258</strain>
    </source>
</reference>
<comment type="caution">
    <text evidence="2">The sequence shown here is derived from an EMBL/GenBank/DDBJ whole genome shotgun (WGS) entry which is preliminary data.</text>
</comment>
<dbReference type="AlphaFoldDB" id="A0A6L9QWE2"/>
<evidence type="ECO:0000313" key="3">
    <source>
        <dbReference type="Proteomes" id="UP000475532"/>
    </source>
</evidence>
<organism evidence="2 3">
    <name type="scientific">Actinomadura bangladeshensis</name>
    <dbReference type="NCBI Taxonomy" id="453573"/>
    <lineage>
        <taxon>Bacteria</taxon>
        <taxon>Bacillati</taxon>
        <taxon>Actinomycetota</taxon>
        <taxon>Actinomycetes</taxon>
        <taxon>Streptosporangiales</taxon>
        <taxon>Thermomonosporaceae</taxon>
        <taxon>Actinomadura</taxon>
    </lineage>
</organism>
<gene>
    <name evidence="2" type="ORF">G3I70_43960</name>
</gene>